<keyword evidence="5" id="KW-1185">Reference proteome</keyword>
<dbReference type="EMBL" id="JACCBA010000001">
    <property type="protein sequence ID" value="NYD44445.1"/>
    <property type="molecule type" value="Genomic_DNA"/>
</dbReference>
<evidence type="ECO:0000259" key="3">
    <source>
        <dbReference type="Pfam" id="PF01557"/>
    </source>
</evidence>
<dbReference type="FunFam" id="3.90.850.10:FF:000002">
    <property type="entry name" value="2-hydroxyhepta-2,4-diene-1,7-dioate isomerase"/>
    <property type="match status" value="1"/>
</dbReference>
<feature type="domain" description="Fumarylacetoacetase-like C-terminal" evidence="3">
    <location>
        <begin position="70"/>
        <end position="288"/>
    </location>
</feature>
<dbReference type="GO" id="GO:0019752">
    <property type="term" value="P:carboxylic acid metabolic process"/>
    <property type="evidence" value="ECO:0007669"/>
    <property type="project" value="UniProtKB-ARBA"/>
</dbReference>
<dbReference type="SUPFAM" id="SSF56529">
    <property type="entry name" value="FAH"/>
    <property type="match status" value="1"/>
</dbReference>
<dbReference type="Gene3D" id="3.90.850.10">
    <property type="entry name" value="Fumarylacetoacetase-like, C-terminal domain"/>
    <property type="match status" value="1"/>
</dbReference>
<sequence>MKFATYRLPDGAVRHGEVVDGGRVTDLGPGDLTPVVAALADGGPGAAPSGGPARALDEVTLLAPLLRPGKVLAVAANYQEHVTETGGDPIDKERISPRLFIKPATSVSGPGEEIALPSVSPSIDWEAELVAVVGRGGKDIPVEDALAHVAGYTIGNDVSARKMDYGHERDTGDPAVAFFDWLNGKWLDGFAALGPYLVSADEVPDPQRLEVTLEVNGRVRQHGDTGQMIFNVAELVAFASRLMTLEPGDVLYTGTPSGVGLASGEFLSAGDEMTVRVSGLGSLVNRVR</sequence>
<dbReference type="Proteomes" id="UP000529783">
    <property type="component" value="Unassembled WGS sequence"/>
</dbReference>
<dbReference type="RefSeq" id="WP_179842025.1">
    <property type="nucleotide sequence ID" value="NZ_JACCBA010000001.1"/>
</dbReference>
<dbReference type="PANTHER" id="PTHR42796:SF4">
    <property type="entry name" value="FUMARYLACETOACETATE HYDROLASE DOMAIN-CONTAINING PROTEIN 2A"/>
    <property type="match status" value="1"/>
</dbReference>
<dbReference type="AlphaFoldDB" id="A0A7Y9EAX6"/>
<evidence type="ECO:0000313" key="4">
    <source>
        <dbReference type="EMBL" id="NYD44445.1"/>
    </source>
</evidence>
<dbReference type="InterPro" id="IPR036663">
    <property type="entry name" value="Fumarylacetoacetase_C_sf"/>
</dbReference>
<accession>A0A7Y9EAX6</accession>
<organism evidence="4 5">
    <name type="scientific">Actinomadura luteofluorescens</name>
    <dbReference type="NCBI Taxonomy" id="46163"/>
    <lineage>
        <taxon>Bacteria</taxon>
        <taxon>Bacillati</taxon>
        <taxon>Actinomycetota</taxon>
        <taxon>Actinomycetes</taxon>
        <taxon>Streptosporangiales</taxon>
        <taxon>Thermomonosporaceae</taxon>
        <taxon>Actinomadura</taxon>
    </lineage>
</organism>
<protein>
    <submittedName>
        <fullName evidence="4">2-keto-4-pentenoate hydratase/2-oxohepta-3-ene-1,7-dioic acid hydratase in catechol pathway</fullName>
    </submittedName>
</protein>
<dbReference type="Pfam" id="PF01557">
    <property type="entry name" value="FAA_hydrolase"/>
    <property type="match status" value="1"/>
</dbReference>
<dbReference type="GO" id="GO:0046872">
    <property type="term" value="F:metal ion binding"/>
    <property type="evidence" value="ECO:0007669"/>
    <property type="project" value="UniProtKB-KW"/>
</dbReference>
<proteinExistence type="inferred from homology"/>
<evidence type="ECO:0000256" key="1">
    <source>
        <dbReference type="ARBA" id="ARBA00010211"/>
    </source>
</evidence>
<reference evidence="4 5" key="1">
    <citation type="submission" date="2020-07" db="EMBL/GenBank/DDBJ databases">
        <title>Sequencing the genomes of 1000 actinobacteria strains.</title>
        <authorList>
            <person name="Klenk H.-P."/>
        </authorList>
    </citation>
    <scope>NUCLEOTIDE SEQUENCE [LARGE SCALE GENOMIC DNA]</scope>
    <source>
        <strain evidence="4 5">DSM 40398</strain>
    </source>
</reference>
<keyword evidence="2" id="KW-0479">Metal-binding</keyword>
<dbReference type="PANTHER" id="PTHR42796">
    <property type="entry name" value="FUMARYLACETOACETATE HYDROLASE DOMAIN-CONTAINING PROTEIN 2A-RELATED"/>
    <property type="match status" value="1"/>
</dbReference>
<name>A0A7Y9EAX6_9ACTN</name>
<dbReference type="InterPro" id="IPR011234">
    <property type="entry name" value="Fumarylacetoacetase-like_C"/>
</dbReference>
<comment type="caution">
    <text evidence="4">The sequence shown here is derived from an EMBL/GenBank/DDBJ whole genome shotgun (WGS) entry which is preliminary data.</text>
</comment>
<dbReference type="InterPro" id="IPR051121">
    <property type="entry name" value="FAH"/>
</dbReference>
<gene>
    <name evidence="4" type="ORF">BJY14_000428</name>
</gene>
<evidence type="ECO:0000256" key="2">
    <source>
        <dbReference type="ARBA" id="ARBA00022723"/>
    </source>
</evidence>
<evidence type="ECO:0000313" key="5">
    <source>
        <dbReference type="Proteomes" id="UP000529783"/>
    </source>
</evidence>
<comment type="similarity">
    <text evidence="1">Belongs to the FAH family.</text>
</comment>
<dbReference type="GO" id="GO:0016853">
    <property type="term" value="F:isomerase activity"/>
    <property type="evidence" value="ECO:0007669"/>
    <property type="project" value="UniProtKB-ARBA"/>
</dbReference>